<organism evidence="1 2">
    <name type="scientific">Mucuna pruriens</name>
    <name type="common">Velvet bean</name>
    <name type="synonym">Dolichos pruriens</name>
    <dbReference type="NCBI Taxonomy" id="157652"/>
    <lineage>
        <taxon>Eukaryota</taxon>
        <taxon>Viridiplantae</taxon>
        <taxon>Streptophyta</taxon>
        <taxon>Embryophyta</taxon>
        <taxon>Tracheophyta</taxon>
        <taxon>Spermatophyta</taxon>
        <taxon>Magnoliopsida</taxon>
        <taxon>eudicotyledons</taxon>
        <taxon>Gunneridae</taxon>
        <taxon>Pentapetalae</taxon>
        <taxon>rosids</taxon>
        <taxon>fabids</taxon>
        <taxon>Fabales</taxon>
        <taxon>Fabaceae</taxon>
        <taxon>Papilionoideae</taxon>
        <taxon>50 kb inversion clade</taxon>
        <taxon>NPAAA clade</taxon>
        <taxon>indigoferoid/millettioid clade</taxon>
        <taxon>Phaseoleae</taxon>
        <taxon>Mucuna</taxon>
    </lineage>
</organism>
<evidence type="ECO:0000313" key="1">
    <source>
        <dbReference type="EMBL" id="RDX65910.1"/>
    </source>
</evidence>
<protein>
    <submittedName>
        <fullName evidence="1">Uncharacterized protein</fullName>
    </submittedName>
</protein>
<dbReference type="AlphaFoldDB" id="A0A371EIQ1"/>
<name>A0A371EIQ1_MUCPR</name>
<feature type="non-terminal residue" evidence="1">
    <location>
        <position position="1"/>
    </location>
</feature>
<dbReference type="Proteomes" id="UP000257109">
    <property type="component" value="Unassembled WGS sequence"/>
</dbReference>
<proteinExistence type="predicted"/>
<comment type="caution">
    <text evidence="1">The sequence shown here is derived from an EMBL/GenBank/DDBJ whole genome shotgun (WGS) entry which is preliminary data.</text>
</comment>
<reference evidence="1" key="1">
    <citation type="submission" date="2018-05" db="EMBL/GenBank/DDBJ databases">
        <title>Draft genome of Mucuna pruriens seed.</title>
        <authorList>
            <person name="Nnadi N.E."/>
            <person name="Vos R."/>
            <person name="Hasami M.H."/>
            <person name="Devisetty U.K."/>
            <person name="Aguiy J.C."/>
        </authorList>
    </citation>
    <scope>NUCLEOTIDE SEQUENCE [LARGE SCALE GENOMIC DNA]</scope>
    <source>
        <strain evidence="1">JCA_2017</strain>
    </source>
</reference>
<sequence length="254" mass="28814">MPLSHSRNNSPAKSLRVLYSSILGLEFFALGHFIAFSKGEDTPNFTTWCYPSLVIQSVSLGNLQVDTRCALCPIVAPFLLDLLCSLSVVAGLAHSLDVNGEDFHSVRDIGSFAFLTWFHQRFCLLGKSHDSGVFEHGDVASFILRWLVISLGRTILRSYIDRLGQPKQRSTTETFPPHAPPEELKPLPSHLKYAYLNDHQQLPMIIANNLHQKQEEKLLQVLRHHKKAIWWKLSDLPRISPSICMHRILLEEEA</sequence>
<gene>
    <name evidence="1" type="ORF">CR513_55390</name>
</gene>
<dbReference type="EMBL" id="QJKJ01013681">
    <property type="protein sequence ID" value="RDX65910.1"/>
    <property type="molecule type" value="Genomic_DNA"/>
</dbReference>
<keyword evidence="2" id="KW-1185">Reference proteome</keyword>
<accession>A0A371EIQ1</accession>
<evidence type="ECO:0000313" key="2">
    <source>
        <dbReference type="Proteomes" id="UP000257109"/>
    </source>
</evidence>